<accession>F0IZ95</accession>
<dbReference type="InterPro" id="IPR036065">
    <property type="entry name" value="BolA-like_sf"/>
</dbReference>
<organism evidence="2 3">
    <name type="scientific">Acidiphilium multivorum (strain DSM 11245 / JCM 8867 / NBRC 100883 / AIU 301)</name>
    <dbReference type="NCBI Taxonomy" id="926570"/>
    <lineage>
        <taxon>Bacteria</taxon>
        <taxon>Pseudomonadati</taxon>
        <taxon>Pseudomonadota</taxon>
        <taxon>Alphaproteobacteria</taxon>
        <taxon>Acetobacterales</taxon>
        <taxon>Acidocellaceae</taxon>
        <taxon>Acidiphilium</taxon>
    </lineage>
</organism>
<dbReference type="AlphaFoldDB" id="F0IZ95"/>
<dbReference type="InterPro" id="IPR002634">
    <property type="entry name" value="BolA"/>
</dbReference>
<dbReference type="Gene3D" id="3.30.300.90">
    <property type="entry name" value="BolA-like"/>
    <property type="match status" value="1"/>
</dbReference>
<sequence length="97" mass="10693">MTSRSDRIRAILAERFAPGLLELKDDSAKHASHIGRMTGPGHAPEAGETHYRLKMVAEAFRGMNRVARQRAVNEALKAEFETGLHALSLDLKTPDEA</sequence>
<evidence type="ECO:0000256" key="1">
    <source>
        <dbReference type="RuleBase" id="RU003860"/>
    </source>
</evidence>
<dbReference type="SUPFAM" id="SSF82657">
    <property type="entry name" value="BolA-like"/>
    <property type="match status" value="1"/>
</dbReference>
<proteinExistence type="inferred from homology"/>
<dbReference type="PANTHER" id="PTHR46230">
    <property type="match status" value="1"/>
</dbReference>
<dbReference type="PANTHER" id="PTHR46230:SF7">
    <property type="entry name" value="BOLA-LIKE PROTEIN 1"/>
    <property type="match status" value="1"/>
</dbReference>
<keyword evidence="3" id="KW-1185">Reference proteome</keyword>
<dbReference type="HOGENOM" id="CLU_109462_2_1_5"/>
<gene>
    <name evidence="2" type="ordered locus">ACMV_17580</name>
</gene>
<dbReference type="RefSeq" id="WP_007423540.1">
    <property type="nucleotide sequence ID" value="NC_015186.1"/>
</dbReference>
<reference evidence="2 3" key="1">
    <citation type="submission" date="2010-12" db="EMBL/GenBank/DDBJ databases">
        <title>Whole genome sequence of Acidiphilium multivorum AIU301.</title>
        <authorList>
            <person name="Narita-Yamada S."/>
            <person name="Nakamura S."/>
            <person name="Ito N."/>
            <person name="Takarada H."/>
            <person name="Katano Y."/>
            <person name="Nakazawa H."/>
            <person name="Hosoyama A."/>
            <person name="Yamada R."/>
            <person name="Fujita N."/>
        </authorList>
    </citation>
    <scope>NUCLEOTIDE SEQUENCE [LARGE SCALE GENOMIC DNA]</scope>
    <source>
        <strain evidence="3">DSM 11245 / JCM 8867 / AIU301</strain>
    </source>
</reference>
<dbReference type="Pfam" id="PF01722">
    <property type="entry name" value="BolA"/>
    <property type="match status" value="1"/>
</dbReference>
<protein>
    <submittedName>
        <fullName evidence="2">Uncharacterized protein</fullName>
    </submittedName>
</protein>
<dbReference type="PIRSF" id="PIRSF003113">
    <property type="entry name" value="BolA"/>
    <property type="match status" value="1"/>
</dbReference>
<evidence type="ECO:0000313" key="3">
    <source>
        <dbReference type="Proteomes" id="UP000007100"/>
    </source>
</evidence>
<dbReference type="KEGG" id="amv:ACMV_17580"/>
<dbReference type="EMBL" id="AP012035">
    <property type="protein sequence ID" value="BAJ81105.1"/>
    <property type="molecule type" value="Genomic_DNA"/>
</dbReference>
<dbReference type="GO" id="GO:0016226">
    <property type="term" value="P:iron-sulfur cluster assembly"/>
    <property type="evidence" value="ECO:0007669"/>
    <property type="project" value="TreeGrafter"/>
</dbReference>
<comment type="similarity">
    <text evidence="1">Belongs to the BolA/IbaG family.</text>
</comment>
<evidence type="ECO:0000313" key="2">
    <source>
        <dbReference type="EMBL" id="BAJ81105.1"/>
    </source>
</evidence>
<dbReference type="Proteomes" id="UP000007100">
    <property type="component" value="Chromosome"/>
</dbReference>
<name>F0IZ95_ACIMA</name>